<keyword evidence="3" id="KW-1185">Reference proteome</keyword>
<sequence>MVNQFLNSFFYAHLQYSLKWAGLDSNRYKGHSFRIGGATTALMMGINERTIQQLGRWKSNAFQKYIRIPALKLSI</sequence>
<proteinExistence type="predicted"/>
<dbReference type="GO" id="GO:0003677">
    <property type="term" value="F:DNA binding"/>
    <property type="evidence" value="ECO:0007669"/>
    <property type="project" value="InterPro"/>
</dbReference>
<dbReference type="AlphaFoldDB" id="A0AAN8PCD7"/>
<dbReference type="PANTHER" id="PTHR34605:SF3">
    <property type="entry name" value="P CELL-TYPE AGGLUTINATION PROTEIN MAP4-LIKE-RELATED"/>
    <property type="match status" value="1"/>
</dbReference>
<dbReference type="GO" id="GO:0006310">
    <property type="term" value="P:DNA recombination"/>
    <property type="evidence" value="ECO:0007669"/>
    <property type="project" value="UniProtKB-KW"/>
</dbReference>
<dbReference type="Proteomes" id="UP001347796">
    <property type="component" value="Unassembled WGS sequence"/>
</dbReference>
<evidence type="ECO:0000256" key="1">
    <source>
        <dbReference type="ARBA" id="ARBA00023172"/>
    </source>
</evidence>
<dbReference type="InterPro" id="IPR011010">
    <property type="entry name" value="DNA_brk_join_enz"/>
</dbReference>
<name>A0AAN8PCD7_PATCE</name>
<comment type="caution">
    <text evidence="2">The sequence shown here is derived from an EMBL/GenBank/DDBJ whole genome shotgun (WGS) entry which is preliminary data.</text>
</comment>
<protein>
    <recommendedName>
        <fullName evidence="4">Tyr recombinase domain-containing protein</fullName>
    </recommendedName>
</protein>
<dbReference type="InterPro" id="IPR013762">
    <property type="entry name" value="Integrase-like_cat_sf"/>
</dbReference>
<organism evidence="2 3">
    <name type="scientific">Patella caerulea</name>
    <name type="common">Rayed Mediterranean limpet</name>
    <dbReference type="NCBI Taxonomy" id="87958"/>
    <lineage>
        <taxon>Eukaryota</taxon>
        <taxon>Metazoa</taxon>
        <taxon>Spiralia</taxon>
        <taxon>Lophotrochozoa</taxon>
        <taxon>Mollusca</taxon>
        <taxon>Gastropoda</taxon>
        <taxon>Patellogastropoda</taxon>
        <taxon>Patelloidea</taxon>
        <taxon>Patellidae</taxon>
        <taxon>Patella</taxon>
    </lineage>
</organism>
<dbReference type="GO" id="GO:0015074">
    <property type="term" value="P:DNA integration"/>
    <property type="evidence" value="ECO:0007669"/>
    <property type="project" value="InterPro"/>
</dbReference>
<dbReference type="Gene3D" id="1.10.443.10">
    <property type="entry name" value="Intergrase catalytic core"/>
    <property type="match status" value="1"/>
</dbReference>
<evidence type="ECO:0000313" key="2">
    <source>
        <dbReference type="EMBL" id="KAK6173009.1"/>
    </source>
</evidence>
<dbReference type="SUPFAM" id="SSF56349">
    <property type="entry name" value="DNA breaking-rejoining enzymes"/>
    <property type="match status" value="1"/>
</dbReference>
<gene>
    <name evidence="2" type="ORF">SNE40_016550</name>
</gene>
<evidence type="ECO:0008006" key="4">
    <source>
        <dbReference type="Google" id="ProtNLM"/>
    </source>
</evidence>
<dbReference type="InterPro" id="IPR052925">
    <property type="entry name" value="Phage_Integrase-like_Recomb"/>
</dbReference>
<reference evidence="2 3" key="1">
    <citation type="submission" date="2024-01" db="EMBL/GenBank/DDBJ databases">
        <title>The genome of the rayed Mediterranean limpet Patella caerulea (Linnaeus, 1758).</title>
        <authorList>
            <person name="Anh-Thu Weber A."/>
            <person name="Halstead-Nussloch G."/>
        </authorList>
    </citation>
    <scope>NUCLEOTIDE SEQUENCE [LARGE SCALE GENOMIC DNA]</scope>
    <source>
        <strain evidence="2">AATW-2023a</strain>
        <tissue evidence="2">Whole specimen</tissue>
    </source>
</reference>
<evidence type="ECO:0000313" key="3">
    <source>
        <dbReference type="Proteomes" id="UP001347796"/>
    </source>
</evidence>
<keyword evidence="1" id="KW-0233">DNA recombination</keyword>
<dbReference type="EMBL" id="JAZGQO010000011">
    <property type="protein sequence ID" value="KAK6173009.1"/>
    <property type="molecule type" value="Genomic_DNA"/>
</dbReference>
<dbReference type="PANTHER" id="PTHR34605">
    <property type="entry name" value="PHAGE_INTEGRASE DOMAIN-CONTAINING PROTEIN"/>
    <property type="match status" value="1"/>
</dbReference>
<accession>A0AAN8PCD7</accession>